<comment type="caution">
    <text evidence="17">The sequence shown here is derived from an EMBL/GenBank/DDBJ whole genome shotgun (WGS) entry which is preliminary data.</text>
</comment>
<dbReference type="Pfam" id="PF05730">
    <property type="entry name" value="CFEM"/>
    <property type="match status" value="1"/>
</dbReference>
<dbReference type="InterPro" id="IPR008427">
    <property type="entry name" value="Extracellular_membr_CFEM_dom"/>
</dbReference>
<evidence type="ECO:0000313" key="18">
    <source>
        <dbReference type="Proteomes" id="UP000243081"/>
    </source>
</evidence>
<feature type="transmembrane region" description="Helical" evidence="14">
    <location>
        <begin position="288"/>
        <end position="306"/>
    </location>
</feature>
<dbReference type="EMBL" id="LUKN01000342">
    <property type="protein sequence ID" value="OAR03086.1"/>
    <property type="molecule type" value="Genomic_DNA"/>
</dbReference>
<name>A0A179IK97_CORDF</name>
<keyword evidence="6" id="KW-0325">Glycoprotein</keyword>
<feature type="transmembrane region" description="Helical" evidence="14">
    <location>
        <begin position="200"/>
        <end position="225"/>
    </location>
</feature>
<keyword evidence="12" id="KW-0449">Lipoprotein</keyword>
<dbReference type="InterPro" id="IPR052337">
    <property type="entry name" value="SAT4-like"/>
</dbReference>
<keyword evidence="10 14" id="KW-0472">Membrane</keyword>
<evidence type="ECO:0000256" key="12">
    <source>
        <dbReference type="ARBA" id="ARBA00023288"/>
    </source>
</evidence>
<accession>A0A179IK97</accession>
<keyword evidence="5" id="KW-0964">Secreted</keyword>
<evidence type="ECO:0000256" key="3">
    <source>
        <dbReference type="ARBA" id="ARBA00004613"/>
    </source>
</evidence>
<proteinExistence type="inferred from homology"/>
<evidence type="ECO:0000256" key="6">
    <source>
        <dbReference type="ARBA" id="ARBA00022622"/>
    </source>
</evidence>
<evidence type="ECO:0000256" key="9">
    <source>
        <dbReference type="ARBA" id="ARBA00022989"/>
    </source>
</evidence>
<evidence type="ECO:0000256" key="4">
    <source>
        <dbReference type="ARBA" id="ARBA00010031"/>
    </source>
</evidence>
<evidence type="ECO:0000256" key="7">
    <source>
        <dbReference type="ARBA" id="ARBA00022692"/>
    </source>
</evidence>
<dbReference type="PANTHER" id="PTHR33048">
    <property type="entry name" value="PTH11-LIKE INTEGRAL MEMBRANE PROTEIN (AFU_ORTHOLOGUE AFUA_5G11245)"/>
    <property type="match status" value="1"/>
</dbReference>
<keyword evidence="8" id="KW-0732">Signal</keyword>
<comment type="subcellular location">
    <subcellularLocation>
        <location evidence="2">Membrane</location>
        <topology evidence="2">Lipid-anchor</topology>
        <topology evidence="2">GPI-anchor</topology>
    </subcellularLocation>
    <subcellularLocation>
        <location evidence="1">Membrane</location>
        <topology evidence="1">Multi-pass membrane protein</topology>
    </subcellularLocation>
    <subcellularLocation>
        <location evidence="3">Secreted</location>
    </subcellularLocation>
</comment>
<dbReference type="Pfam" id="PF20684">
    <property type="entry name" value="Fung_rhodopsin"/>
    <property type="match status" value="1"/>
</dbReference>
<evidence type="ECO:0000256" key="11">
    <source>
        <dbReference type="ARBA" id="ARBA00023157"/>
    </source>
</evidence>
<dbReference type="GO" id="GO:0098552">
    <property type="term" value="C:side of membrane"/>
    <property type="evidence" value="ECO:0007669"/>
    <property type="project" value="UniProtKB-KW"/>
</dbReference>
<comment type="similarity">
    <text evidence="4">Belongs to the RBT5 family.</text>
</comment>
<evidence type="ECO:0000259" key="15">
    <source>
        <dbReference type="Pfam" id="PF05730"/>
    </source>
</evidence>
<sequence length="312" mass="33630">MLDGAALLDAMPRRGVVVRRAAELLTQLPKCAASCVAQHCVGADSACICGAPKAALEGCASAACHVPQAIYARNVTETFCATPVRNRTIKFNVMIIAMTSVTICFISLRVVFLQFFTQRRLRAADWTVMAAIPLGVATAALTIFGLTAHGLGVDIWGLQASQATAVGRCFYAVQILYVLLIGLIKLALTLFYLDIFFGRTIVILLWATAAVHIAGAVVFCVGIVFQCDPLPYQWERYNYANNPLVEGHCLNINAAGWAHAAISVASDIWMLALPLSQLKKLNLHWKKKLGAGLMFFTGAMQVLPTLESNASA</sequence>
<evidence type="ECO:0000259" key="16">
    <source>
        <dbReference type="Pfam" id="PF20684"/>
    </source>
</evidence>
<keyword evidence="6" id="KW-0336">GPI-anchor</keyword>
<keyword evidence="18" id="KW-1185">Reference proteome</keyword>
<reference evidence="17 18" key="1">
    <citation type="submission" date="2016-03" db="EMBL/GenBank/DDBJ databases">
        <title>Fine-scale spatial genetic structure of a fungal parasite of coffee scale insects.</title>
        <authorList>
            <person name="Jackson D."/>
            <person name="Zemenick K.A."/>
            <person name="Malloure B."/>
            <person name="Quandt C.A."/>
            <person name="James T.Y."/>
        </authorList>
    </citation>
    <scope>NUCLEOTIDE SEQUENCE [LARGE SCALE GENOMIC DNA]</scope>
    <source>
        <strain evidence="17 18">UM487</strain>
    </source>
</reference>
<keyword evidence="9 14" id="KW-1133">Transmembrane helix</keyword>
<dbReference type="InterPro" id="IPR049326">
    <property type="entry name" value="Rhodopsin_dom_fungi"/>
</dbReference>
<evidence type="ECO:0000256" key="2">
    <source>
        <dbReference type="ARBA" id="ARBA00004589"/>
    </source>
</evidence>
<feature type="transmembrane region" description="Helical" evidence="14">
    <location>
        <begin position="254"/>
        <end position="276"/>
    </location>
</feature>
<evidence type="ECO:0000256" key="14">
    <source>
        <dbReference type="SAM" id="Phobius"/>
    </source>
</evidence>
<evidence type="ECO:0000256" key="5">
    <source>
        <dbReference type="ARBA" id="ARBA00022525"/>
    </source>
</evidence>
<feature type="domain" description="Rhodopsin" evidence="16">
    <location>
        <begin position="113"/>
        <end position="302"/>
    </location>
</feature>
<feature type="transmembrane region" description="Helical" evidence="14">
    <location>
        <begin position="93"/>
        <end position="116"/>
    </location>
</feature>
<evidence type="ECO:0000256" key="13">
    <source>
        <dbReference type="ARBA" id="ARBA00038359"/>
    </source>
</evidence>
<dbReference type="OrthoDB" id="2496787at2759"/>
<dbReference type="PANTHER" id="PTHR33048:SF143">
    <property type="entry name" value="EXTRACELLULAR MEMBRANE PROTEIN CFEM DOMAIN-CONTAINING PROTEIN-RELATED"/>
    <property type="match status" value="1"/>
</dbReference>
<feature type="transmembrane region" description="Helical" evidence="14">
    <location>
        <begin position="171"/>
        <end position="193"/>
    </location>
</feature>
<dbReference type="AlphaFoldDB" id="A0A179IK97"/>
<evidence type="ECO:0000256" key="1">
    <source>
        <dbReference type="ARBA" id="ARBA00004141"/>
    </source>
</evidence>
<dbReference type="GO" id="GO:0005576">
    <property type="term" value="C:extracellular region"/>
    <property type="evidence" value="ECO:0007669"/>
    <property type="project" value="UniProtKB-SubCell"/>
</dbReference>
<organism evidence="17 18">
    <name type="scientific">Cordyceps confragosa</name>
    <name type="common">Lecanicillium lecanii</name>
    <dbReference type="NCBI Taxonomy" id="2714763"/>
    <lineage>
        <taxon>Eukaryota</taxon>
        <taxon>Fungi</taxon>
        <taxon>Dikarya</taxon>
        <taxon>Ascomycota</taxon>
        <taxon>Pezizomycotina</taxon>
        <taxon>Sordariomycetes</taxon>
        <taxon>Hypocreomycetidae</taxon>
        <taxon>Hypocreales</taxon>
        <taxon>Cordycipitaceae</taxon>
        <taxon>Akanthomyces</taxon>
    </lineage>
</organism>
<evidence type="ECO:0000313" key="17">
    <source>
        <dbReference type="EMBL" id="OAR03086.1"/>
    </source>
</evidence>
<comment type="similarity">
    <text evidence="13">Belongs to the SAT4 family.</text>
</comment>
<gene>
    <name evidence="17" type="ORF">LLEC1_05609</name>
</gene>
<keyword evidence="7 14" id="KW-0812">Transmembrane</keyword>
<evidence type="ECO:0000256" key="10">
    <source>
        <dbReference type="ARBA" id="ARBA00023136"/>
    </source>
</evidence>
<keyword evidence="11" id="KW-1015">Disulfide bond</keyword>
<dbReference type="Proteomes" id="UP000243081">
    <property type="component" value="Unassembled WGS sequence"/>
</dbReference>
<feature type="transmembrane region" description="Helical" evidence="14">
    <location>
        <begin position="128"/>
        <end position="151"/>
    </location>
</feature>
<feature type="domain" description="CFEM" evidence="15">
    <location>
        <begin position="26"/>
        <end position="81"/>
    </location>
</feature>
<dbReference type="OMA" id="ESHEWKC"/>
<protein>
    <submittedName>
        <fullName evidence="17">Uncharacterized protein</fullName>
    </submittedName>
</protein>
<evidence type="ECO:0000256" key="8">
    <source>
        <dbReference type="ARBA" id="ARBA00022729"/>
    </source>
</evidence>